<comment type="catalytic activity">
    <reaction evidence="12">
        <text>ATP + H2O + xenobioticSide 1 = ADP + phosphate + xenobioticSide 2.</text>
        <dbReference type="EC" id="7.6.2.2"/>
    </reaction>
</comment>
<feature type="transmembrane region" description="Helical" evidence="14">
    <location>
        <begin position="548"/>
        <end position="571"/>
    </location>
</feature>
<dbReference type="InterPro" id="IPR027417">
    <property type="entry name" value="P-loop_NTPase"/>
</dbReference>
<dbReference type="SUPFAM" id="SSF90123">
    <property type="entry name" value="ABC transporter transmembrane region"/>
    <property type="match status" value="2"/>
</dbReference>
<dbReference type="FunFam" id="1.20.1560.10:FF:000113">
    <property type="entry name" value="ABC transporter, putative"/>
    <property type="match status" value="1"/>
</dbReference>
<evidence type="ECO:0000256" key="5">
    <source>
        <dbReference type="ARBA" id="ARBA00022692"/>
    </source>
</evidence>
<gene>
    <name evidence="17" type="ORF">PYX00_009106</name>
</gene>
<keyword evidence="7" id="KW-0547">Nucleotide-binding</keyword>
<dbReference type="PANTHER" id="PTHR24223">
    <property type="entry name" value="ATP-BINDING CASSETTE SUB-FAMILY C"/>
    <property type="match status" value="1"/>
</dbReference>
<feature type="domain" description="ABC transporter" evidence="15">
    <location>
        <begin position="692"/>
        <end position="916"/>
    </location>
</feature>
<name>A0AAW2HA07_9NEOP</name>
<keyword evidence="11 14" id="KW-0472">Membrane</keyword>
<dbReference type="FunFam" id="1.20.1560.10:FF:000037">
    <property type="entry name" value="ATP-binding cassette subfamily C member 10"/>
    <property type="match status" value="1"/>
</dbReference>
<evidence type="ECO:0000256" key="8">
    <source>
        <dbReference type="ARBA" id="ARBA00022840"/>
    </source>
</evidence>
<dbReference type="GO" id="GO:0016887">
    <property type="term" value="F:ATP hydrolysis activity"/>
    <property type="evidence" value="ECO:0007669"/>
    <property type="project" value="InterPro"/>
</dbReference>
<dbReference type="InterPro" id="IPR017871">
    <property type="entry name" value="ABC_transporter-like_CS"/>
</dbReference>
<dbReference type="Gene3D" id="1.20.1560.10">
    <property type="entry name" value="ABC transporter type 1, transmembrane domain"/>
    <property type="match status" value="2"/>
</dbReference>
<reference evidence="17" key="1">
    <citation type="journal article" date="2024" name="Gigascience">
        <title>Chromosome-level genome of the poultry shaft louse Menopon gallinae provides insight into the host-switching and adaptive evolution of parasitic lice.</title>
        <authorList>
            <person name="Xu Y."/>
            <person name="Ma L."/>
            <person name="Liu S."/>
            <person name="Liang Y."/>
            <person name="Liu Q."/>
            <person name="He Z."/>
            <person name="Tian L."/>
            <person name="Duan Y."/>
            <person name="Cai W."/>
            <person name="Li H."/>
            <person name="Song F."/>
        </authorList>
    </citation>
    <scope>NUCLEOTIDE SEQUENCE</scope>
    <source>
        <strain evidence="17">Cailab_2023a</strain>
    </source>
</reference>
<feature type="transmembrane region" description="Helical" evidence="14">
    <location>
        <begin position="73"/>
        <end position="91"/>
    </location>
</feature>
<feature type="domain" description="ABC transmembrane type-1" evidence="16">
    <location>
        <begin position="964"/>
        <end position="1253"/>
    </location>
</feature>
<evidence type="ECO:0000256" key="10">
    <source>
        <dbReference type="ARBA" id="ARBA00022989"/>
    </source>
</evidence>
<feature type="transmembrane region" description="Helical" evidence="14">
    <location>
        <begin position="1225"/>
        <end position="1249"/>
    </location>
</feature>
<dbReference type="InterPro" id="IPR036640">
    <property type="entry name" value="ABC1_TM_sf"/>
</dbReference>
<feature type="compositionally biased region" description="Polar residues" evidence="13">
    <location>
        <begin position="691"/>
        <end position="701"/>
    </location>
</feature>
<evidence type="ECO:0000256" key="7">
    <source>
        <dbReference type="ARBA" id="ARBA00022741"/>
    </source>
</evidence>
<dbReference type="Pfam" id="PF00005">
    <property type="entry name" value="ABC_tran"/>
    <property type="match status" value="1"/>
</dbReference>
<dbReference type="Gene3D" id="3.40.50.300">
    <property type="entry name" value="P-loop containing nucleotide triphosphate hydrolases"/>
    <property type="match status" value="1"/>
</dbReference>
<feature type="transmembrane region" description="Helical" evidence="14">
    <location>
        <begin position="954"/>
        <end position="973"/>
    </location>
</feature>
<proteinExistence type="inferred from homology"/>
<feature type="transmembrane region" description="Helical" evidence="14">
    <location>
        <begin position="434"/>
        <end position="458"/>
    </location>
</feature>
<dbReference type="CDD" id="cd03250">
    <property type="entry name" value="ABCC_MRP_domain1"/>
    <property type="match status" value="1"/>
</dbReference>
<dbReference type="PROSITE" id="PS00211">
    <property type="entry name" value="ABC_TRANSPORTER_1"/>
    <property type="match status" value="1"/>
</dbReference>
<dbReference type="EC" id="7.6.2.2" evidence="3"/>
<dbReference type="GO" id="GO:0005524">
    <property type="term" value="F:ATP binding"/>
    <property type="evidence" value="ECO:0007669"/>
    <property type="project" value="UniProtKB-KW"/>
</dbReference>
<accession>A0AAW2HA07</accession>
<dbReference type="SUPFAM" id="SSF52540">
    <property type="entry name" value="P-loop containing nucleoside triphosphate hydrolases"/>
    <property type="match status" value="1"/>
</dbReference>
<evidence type="ECO:0000256" key="6">
    <source>
        <dbReference type="ARBA" id="ARBA00022737"/>
    </source>
</evidence>
<feature type="transmembrane region" description="Helical" evidence="14">
    <location>
        <begin position="366"/>
        <end position="387"/>
    </location>
</feature>
<feature type="transmembrane region" description="Helical" evidence="14">
    <location>
        <begin position="34"/>
        <end position="52"/>
    </location>
</feature>
<dbReference type="PROSITE" id="PS50929">
    <property type="entry name" value="ABC_TM1F"/>
    <property type="match status" value="2"/>
</dbReference>
<dbReference type="SMART" id="SM00382">
    <property type="entry name" value="AAA"/>
    <property type="match status" value="1"/>
</dbReference>
<evidence type="ECO:0000256" key="12">
    <source>
        <dbReference type="ARBA" id="ARBA00034018"/>
    </source>
</evidence>
<feature type="transmembrane region" description="Helical" evidence="14">
    <location>
        <begin position="325"/>
        <end position="346"/>
    </location>
</feature>
<dbReference type="InterPro" id="IPR050173">
    <property type="entry name" value="ABC_transporter_C-like"/>
</dbReference>
<dbReference type="GO" id="GO:0008559">
    <property type="term" value="F:ABC-type xenobiotic transporter activity"/>
    <property type="evidence" value="ECO:0007669"/>
    <property type="project" value="UniProtKB-EC"/>
</dbReference>
<keyword evidence="8" id="KW-0067">ATP-binding</keyword>
<feature type="region of interest" description="Disordered" evidence="13">
    <location>
        <begin position="679"/>
        <end position="701"/>
    </location>
</feature>
<feature type="transmembrane region" description="Helical" evidence="14">
    <location>
        <begin position="1107"/>
        <end position="1124"/>
    </location>
</feature>
<keyword evidence="10 14" id="KW-1133">Transmembrane helix</keyword>
<protein>
    <recommendedName>
        <fullName evidence="3">ABC-type xenobiotic transporter</fullName>
        <ecNumber evidence="3">7.6.2.2</ecNumber>
    </recommendedName>
</protein>
<evidence type="ECO:0000256" key="9">
    <source>
        <dbReference type="ARBA" id="ARBA00022967"/>
    </source>
</evidence>
<organism evidence="17">
    <name type="scientific">Menopon gallinae</name>
    <name type="common">poultry shaft louse</name>
    <dbReference type="NCBI Taxonomy" id="328185"/>
    <lineage>
        <taxon>Eukaryota</taxon>
        <taxon>Metazoa</taxon>
        <taxon>Ecdysozoa</taxon>
        <taxon>Arthropoda</taxon>
        <taxon>Hexapoda</taxon>
        <taxon>Insecta</taxon>
        <taxon>Pterygota</taxon>
        <taxon>Neoptera</taxon>
        <taxon>Paraneoptera</taxon>
        <taxon>Psocodea</taxon>
        <taxon>Troctomorpha</taxon>
        <taxon>Phthiraptera</taxon>
        <taxon>Amblycera</taxon>
        <taxon>Menoponidae</taxon>
        <taxon>Menopon</taxon>
    </lineage>
</organism>
<dbReference type="EMBL" id="JARGDH010000005">
    <property type="protein sequence ID" value="KAL0266612.1"/>
    <property type="molecule type" value="Genomic_DNA"/>
</dbReference>
<evidence type="ECO:0000256" key="4">
    <source>
        <dbReference type="ARBA" id="ARBA00022448"/>
    </source>
</evidence>
<evidence type="ECO:0000313" key="17">
    <source>
        <dbReference type="EMBL" id="KAL0266612.1"/>
    </source>
</evidence>
<feature type="transmembrane region" description="Helical" evidence="14">
    <location>
        <begin position="464"/>
        <end position="483"/>
    </location>
</feature>
<comment type="subcellular location">
    <subcellularLocation>
        <location evidence="1">Membrane</location>
        <topology evidence="1">Multi-pass membrane protein</topology>
    </subcellularLocation>
</comment>
<evidence type="ECO:0000256" key="1">
    <source>
        <dbReference type="ARBA" id="ARBA00004141"/>
    </source>
</evidence>
<dbReference type="CDD" id="cd18605">
    <property type="entry name" value="ABC_6TM_MRP7_D2_like"/>
    <property type="match status" value="1"/>
</dbReference>
<dbReference type="InterPro" id="IPR011527">
    <property type="entry name" value="ABC1_TM_dom"/>
</dbReference>
<keyword evidence="5 14" id="KW-0812">Transmembrane</keyword>
<feature type="transmembrane region" description="Helical" evidence="14">
    <location>
        <begin position="1011"/>
        <end position="1037"/>
    </location>
</feature>
<comment type="similarity">
    <text evidence="2">Belongs to the ABC transporter superfamily. ABCC family. Conjugate transporter (TC 3.A.1.208) subfamily.</text>
</comment>
<feature type="transmembrane region" description="Helical" evidence="14">
    <location>
        <begin position="577"/>
        <end position="601"/>
    </location>
</feature>
<evidence type="ECO:0000256" key="2">
    <source>
        <dbReference type="ARBA" id="ARBA00009726"/>
    </source>
</evidence>
<evidence type="ECO:0000256" key="3">
    <source>
        <dbReference type="ARBA" id="ARBA00012191"/>
    </source>
</evidence>
<feature type="transmembrane region" description="Helical" evidence="14">
    <location>
        <begin position="1200"/>
        <end position="1219"/>
    </location>
</feature>
<feature type="transmembrane region" description="Helical" evidence="14">
    <location>
        <begin position="1082"/>
        <end position="1101"/>
    </location>
</feature>
<evidence type="ECO:0000259" key="16">
    <source>
        <dbReference type="PROSITE" id="PS50929"/>
    </source>
</evidence>
<feature type="domain" description="ABC transmembrane type-1" evidence="16">
    <location>
        <begin position="328"/>
        <end position="606"/>
    </location>
</feature>
<dbReference type="PANTHER" id="PTHR24223:SF330">
    <property type="entry name" value="ATP-BINDING CASSETTE SUB-FAMILY C MEMBER 10"/>
    <property type="match status" value="1"/>
</dbReference>
<evidence type="ECO:0000256" key="14">
    <source>
        <dbReference type="SAM" id="Phobius"/>
    </source>
</evidence>
<evidence type="ECO:0000256" key="13">
    <source>
        <dbReference type="SAM" id="MobiDB-lite"/>
    </source>
</evidence>
<evidence type="ECO:0000259" key="15">
    <source>
        <dbReference type="PROSITE" id="PS50893"/>
    </source>
</evidence>
<dbReference type="InterPro" id="IPR003439">
    <property type="entry name" value="ABC_transporter-like_ATP-bd"/>
</dbReference>
<dbReference type="InterPro" id="IPR003593">
    <property type="entry name" value="AAA+_ATPase"/>
</dbReference>
<dbReference type="GO" id="GO:0016020">
    <property type="term" value="C:membrane"/>
    <property type="evidence" value="ECO:0007669"/>
    <property type="project" value="UniProtKB-SubCell"/>
</dbReference>
<evidence type="ECO:0000256" key="11">
    <source>
        <dbReference type="ARBA" id="ARBA00023136"/>
    </source>
</evidence>
<comment type="caution">
    <text evidence="17">The sequence shown here is derived from an EMBL/GenBank/DDBJ whole genome shotgun (WGS) entry which is preliminary data.</text>
</comment>
<keyword evidence="6" id="KW-0677">Repeat</keyword>
<feature type="transmembrane region" description="Helical" evidence="14">
    <location>
        <begin position="103"/>
        <end position="121"/>
    </location>
</feature>
<sequence length="1305" mass="147298">MANLNFSWMELCGPEGLVPWYPTRHDVGVCFQQIFLEIPVLISFAVTSAYYYGNRSLRAADNRQRRFTIRFRFVISLLIAILPIIHETINLKFAHSMLRQVDVLISGVEVITWFVHSGYVLTLRHEKNVNGPILCRVLWTLTAVLSAINVRSQALINQTSNDLVSSYNLKFSTALLVLQILYGLTFIPSIKNSESNLTLFDNHTQFSEHSHLLSSSFYQGFREDLDPEYLGIAMEEATFVSKLIFDWVNPLIKKGVEKKIRTSEDLFDLPIKLSTSVLCSKLHCLIANEPKESRSSYGATEVAVMPAPQRLALFRALHKNYSVQFYSIGILKFLADVLGFAGPVLLNKLVSFIEGKNEAIHWGYLYAGGLFLSTFIKSFLIVHFNFLMAQLSLKLRGALISNIYRKVLVSSWSTVNKFSVGEIINFISTDTDRIVNSCASFHSFWSIPFQIAVTFYLLNEQIGIAFLAGVAFTILLIPINKLIASKIGQLSTKVMRHKDERVASMAEILRGIRVLKLHVWEEHFLEKVLNIRKNELKYLKGRKYLDALCVYFWATTPIVISVLTFATYYLMGNQLKAASVFTTLALLNMLIAPLNAFPWILNGLTEAWVSLKRVQRFFDEKDSNLKDYFDQEPVEKRMSYRLNDCTFNWSEEEESEVNKDKEKRDPKITKSVLCFKTKSSGKRKLDPEEAGSSSENTTPVESPLNFSLKNINLNIKAGSLVAVVGPVGSGKSSLLAALLGEMNKVKGNISMWNVEGGCALVTQTPWLQRGTLRDNILFGKNFDGPWYKTVMNACCLTPDLESFRNGDSVLVGDEGMTLSAGQRARVALARATYQNKDIYLLDDVLSSVDVHVARHLYSKVICGLLKDKTRIFCTNQVQLLTNADLIIRLDQGSVCAVGTPLEILPEVDELCSFEQELVSDGKEIIPVKEKEQIVENEEEARETSAVSLKVWRKYGSSMGLFVQVMIFVSMVLMQSSRNVTDYWLSEWVSAETNTNVTRLLYGEYLTSKSYMLGYVLLAVINTLFTLMRAFIFAYGGIRAATKIHEKLVNKVVSSKITFFDITPLGRILNRFSSDTYTVDESLPFILNILLAQLFGLFGALVITINGNPWLCLIFAPLIPIYNYVQNNYRHTSRELKRLSSVTLSPLYSHINETLQGLVVIRAFRSLPRFIRTNEEYLENYQKTLFASEAANQWLNLRLQMIGVAIVTAVGFTAVLQHEFDVVDAAVVGLTVSYALSITSSLNSVVTAFAETEREMVSMERIGQYIDEIQSEVEAGNDPPYAWPCQGVVVFESVYLKYREHLIPSL</sequence>
<dbReference type="CDD" id="cd18598">
    <property type="entry name" value="ABC_6TM_MRP7_D1_like"/>
    <property type="match status" value="1"/>
</dbReference>
<keyword evidence="9" id="KW-1278">Translocase</keyword>
<dbReference type="PROSITE" id="PS50893">
    <property type="entry name" value="ABC_TRANSPORTER_2"/>
    <property type="match status" value="1"/>
</dbReference>
<feature type="transmembrane region" description="Helical" evidence="14">
    <location>
        <begin position="171"/>
        <end position="190"/>
    </location>
</feature>
<dbReference type="Pfam" id="PF00664">
    <property type="entry name" value="ABC_membrane"/>
    <property type="match status" value="2"/>
</dbReference>
<dbReference type="FunFam" id="3.40.50.300:FF:000997">
    <property type="entry name" value="Multidrug resistance-associated protein 1"/>
    <property type="match status" value="1"/>
</dbReference>
<feature type="transmembrane region" description="Helical" evidence="14">
    <location>
        <begin position="133"/>
        <end position="151"/>
    </location>
</feature>
<keyword evidence="4" id="KW-0813">Transport</keyword>